<dbReference type="InterPro" id="IPR005821">
    <property type="entry name" value="Ion_trans_dom"/>
</dbReference>
<keyword evidence="5" id="KW-0406">Ion transport</keyword>
<keyword evidence="6 9" id="KW-0472">Membrane</keyword>
<gene>
    <name evidence="13" type="ORF">OFUS_LOCUS9456</name>
</gene>
<evidence type="ECO:0000259" key="11">
    <source>
        <dbReference type="Pfam" id="PF18139"/>
    </source>
</evidence>
<evidence type="ECO:0000256" key="2">
    <source>
        <dbReference type="ARBA" id="ARBA00022448"/>
    </source>
</evidence>
<dbReference type="PANTHER" id="PTHR13800:SF1">
    <property type="entry name" value="TRANSIENT RECEPTOR POTENTIAL CATION CHANNEL TRPM"/>
    <property type="match status" value="1"/>
</dbReference>
<feature type="domain" description="TRPM SLOG" evidence="11">
    <location>
        <begin position="130"/>
        <end position="389"/>
    </location>
</feature>
<dbReference type="Pfam" id="PF00520">
    <property type="entry name" value="Ion_trans"/>
    <property type="match status" value="1"/>
</dbReference>
<evidence type="ECO:0000256" key="3">
    <source>
        <dbReference type="ARBA" id="ARBA00022692"/>
    </source>
</evidence>
<comment type="caution">
    <text evidence="13">The sequence shown here is derived from an EMBL/GenBank/DDBJ whole genome shotgun (WGS) entry which is preliminary data.</text>
</comment>
<feature type="transmembrane region" description="Helical" evidence="9">
    <location>
        <begin position="900"/>
        <end position="920"/>
    </location>
</feature>
<keyword evidence="2" id="KW-0813">Transport</keyword>
<feature type="transmembrane region" description="Helical" evidence="9">
    <location>
        <begin position="869"/>
        <end position="888"/>
    </location>
</feature>
<dbReference type="GO" id="GO:0030001">
    <property type="term" value="P:metal ion transport"/>
    <property type="evidence" value="ECO:0007669"/>
    <property type="project" value="TreeGrafter"/>
</dbReference>
<sequence length="1362" mass="156590">MSSKRYHAVDDGDQEMQPFDDDILNLLKKKQCKNFKPLPTDRYRCECGHARSQHKEGAIKAEEPILMEESSNVGSAPGGGIAGLWNTLTGGGDSTDSRASAWSMERDIEEEATDAFGSIEFVGVGQQMSEYVRLADDTNPKDIHRVITELWELDDPQFMVSIIGGAKSFDMSKWRGRWKRIINDGIVKVARQTGAWVITGGTNSGVMKAVGDAVKHGQSHGWEHLKRKNEVRCIGITSWGYVDKQSILVNSERQANFVAEYKAENLIKHGKPVSLNPNHTHFLLVDDGTRGFYRGKQDGEHMFRARFETYMKDKMNVPCVRVLVGAEHMGFVDQMLKTLKRGVPVVVCVNTGTAGDILAEACKWFADLYQGIEEGETSEEMEYDIRNSLRARLKGTYPYLADNYAELENALNKLVQCCTRENIQRITLFDLNERDDLDVAILNALFKLNPEVQTPPVKKLEFAYKWNRVDLAKFLIDYEYSKALDEMDSVEERITDATLCDLFINSLKDNKLEFVEMLLTQGLYLKEYVNILHLLYLYNQPDNDGILHRELQYISKKLPVEDCIVMPTKTSDGAGGDVGDGKQEEILEEVKHMFLLQHISMFFVKLVGEHDQDEYQVKLRLQTLKLVCDVLKQDMFHSKVDSKDKPSGEPTQTFLWAFKPLKTPVTELFLWACITGRQDLAKVLWYYTEHGMTSALAASHMLKSFAWYFPLDISETKDQYYANAEEFSDMANGLLDECFSMDRSLSTDLIARPVPRWGAEDCMDFAGNGHIKNFLAHSCCQNSLTNTWKQDLQSPAWRMLLAIMFPFLILTRTIRFLKPYKSLLHKVIRFYSLPVIKFALFMMSQLIFVVLFSYFILFDLQNHVRKEPTVIEIILIVWTTTLLLEEVRQISLERVKWLKSIWNIIDCTAVLFSIIAFIVGFFHSDETSSVIRTLYSLSCLLWYCRLCNIYLSNAYFGPLLIMILRMLKEVVYFLMVLSVFLVGYGVASQALMYPRRKPSWEVFKHILYFPFWNLLGELNLDEVGGAEQCDAESSDCPVQHSLVIIMLAAYMLFGNVLMINLLIAVFSHIFEVVKGDSVAIWKSARYFLVTEYKDKPFLPPPFIVFPLMWRFGKYMLSKRCTGEGGCCPKTRHRKVPDSTLQWFESDCLANYMLHTKEENKKSPEEMLKTIMKIQSEIDQERTENKDRQRQQFQRELLRRRSSVAGPSRIGLQSRRALPARMAEEPPMSPVPEEDDVRDTLPVMKVRRATPSDSRRALPARMAEEPPMSPVPEEYDVRDTLPVMKVRRATPSDSKDDNLNDNVDDNIESVSSARELPSLDRDDTFDTHFDRLNDHFNDMRPLRSRLPHRSKINFMDLYGFPGW</sequence>
<keyword evidence="4 9" id="KW-1133">Transmembrane helix</keyword>
<evidence type="ECO:0000259" key="10">
    <source>
        <dbReference type="Pfam" id="PF00520"/>
    </source>
</evidence>
<dbReference type="GO" id="GO:0005261">
    <property type="term" value="F:monoatomic cation channel activity"/>
    <property type="evidence" value="ECO:0007669"/>
    <property type="project" value="TreeGrafter"/>
</dbReference>
<evidence type="ECO:0000313" key="13">
    <source>
        <dbReference type="EMBL" id="CAH1783086.1"/>
    </source>
</evidence>
<dbReference type="GO" id="GO:0005886">
    <property type="term" value="C:plasma membrane"/>
    <property type="evidence" value="ECO:0007669"/>
    <property type="project" value="TreeGrafter"/>
</dbReference>
<feature type="domain" description="Ion transport" evidence="10">
    <location>
        <begin position="841"/>
        <end position="1073"/>
    </location>
</feature>
<feature type="transmembrane region" description="Helical" evidence="9">
    <location>
        <begin position="1042"/>
        <end position="1066"/>
    </location>
</feature>
<evidence type="ECO:0000256" key="5">
    <source>
        <dbReference type="ARBA" id="ARBA00023065"/>
    </source>
</evidence>
<reference evidence="13" key="1">
    <citation type="submission" date="2022-03" db="EMBL/GenBank/DDBJ databases">
        <authorList>
            <person name="Martin C."/>
        </authorList>
    </citation>
    <scope>NUCLEOTIDE SEQUENCE</scope>
</reference>
<proteinExistence type="predicted"/>
<evidence type="ECO:0000256" key="7">
    <source>
        <dbReference type="ARBA" id="ARBA00023303"/>
    </source>
</evidence>
<dbReference type="InterPro" id="IPR041491">
    <property type="entry name" value="TRPM_SLOG"/>
</dbReference>
<feature type="compositionally biased region" description="Basic and acidic residues" evidence="8">
    <location>
        <begin position="1178"/>
        <end position="1189"/>
    </location>
</feature>
<evidence type="ECO:0000256" key="1">
    <source>
        <dbReference type="ARBA" id="ARBA00004141"/>
    </source>
</evidence>
<dbReference type="Pfam" id="PF25508">
    <property type="entry name" value="TRPM2"/>
    <property type="match status" value="1"/>
</dbReference>
<feature type="transmembrane region" description="Helical" evidence="9">
    <location>
        <begin position="940"/>
        <end position="964"/>
    </location>
</feature>
<accession>A0A8S4NRY5</accession>
<feature type="transmembrane region" description="Helical" evidence="9">
    <location>
        <begin position="796"/>
        <end position="814"/>
    </location>
</feature>
<dbReference type="Pfam" id="PF18139">
    <property type="entry name" value="LSDAT_euk"/>
    <property type="match status" value="1"/>
</dbReference>
<dbReference type="PANTHER" id="PTHR13800">
    <property type="entry name" value="TRANSIENT RECEPTOR POTENTIAL CATION CHANNEL, SUBFAMILY M, MEMBER 6"/>
    <property type="match status" value="1"/>
</dbReference>
<evidence type="ECO:0000256" key="9">
    <source>
        <dbReference type="SAM" id="Phobius"/>
    </source>
</evidence>
<dbReference type="InterPro" id="IPR050927">
    <property type="entry name" value="TRPM"/>
</dbReference>
<evidence type="ECO:0000313" key="14">
    <source>
        <dbReference type="Proteomes" id="UP000749559"/>
    </source>
</evidence>
<organism evidence="13 14">
    <name type="scientific">Owenia fusiformis</name>
    <name type="common">Polychaete worm</name>
    <dbReference type="NCBI Taxonomy" id="6347"/>
    <lineage>
        <taxon>Eukaryota</taxon>
        <taxon>Metazoa</taxon>
        <taxon>Spiralia</taxon>
        <taxon>Lophotrochozoa</taxon>
        <taxon>Annelida</taxon>
        <taxon>Polychaeta</taxon>
        <taxon>Sedentaria</taxon>
        <taxon>Canalipalpata</taxon>
        <taxon>Sabellida</taxon>
        <taxon>Oweniida</taxon>
        <taxon>Oweniidae</taxon>
        <taxon>Owenia</taxon>
    </lineage>
</organism>
<feature type="transmembrane region" description="Helical" evidence="9">
    <location>
        <begin position="835"/>
        <end position="857"/>
    </location>
</feature>
<feature type="transmembrane region" description="Helical" evidence="9">
    <location>
        <begin position="971"/>
        <end position="993"/>
    </location>
</feature>
<dbReference type="Proteomes" id="UP000749559">
    <property type="component" value="Unassembled WGS sequence"/>
</dbReference>
<comment type="subcellular location">
    <subcellularLocation>
        <location evidence="1">Membrane</location>
        <topology evidence="1">Multi-pass membrane protein</topology>
    </subcellularLocation>
</comment>
<dbReference type="InterPro" id="IPR057366">
    <property type="entry name" value="TRPM-like"/>
</dbReference>
<keyword evidence="7" id="KW-0407">Ion channel</keyword>
<dbReference type="EMBL" id="CAIIXF020000005">
    <property type="protein sequence ID" value="CAH1783086.1"/>
    <property type="molecule type" value="Genomic_DNA"/>
</dbReference>
<keyword evidence="3 9" id="KW-0812">Transmembrane</keyword>
<evidence type="ECO:0000256" key="4">
    <source>
        <dbReference type="ARBA" id="ARBA00022989"/>
    </source>
</evidence>
<feature type="region of interest" description="Disordered" evidence="8">
    <location>
        <begin position="1177"/>
        <end position="1273"/>
    </location>
</feature>
<feature type="domain" description="TRPM-like" evidence="12">
    <location>
        <begin position="494"/>
        <end position="777"/>
    </location>
</feature>
<evidence type="ECO:0000256" key="8">
    <source>
        <dbReference type="SAM" id="MobiDB-lite"/>
    </source>
</evidence>
<keyword evidence="14" id="KW-1185">Reference proteome</keyword>
<evidence type="ECO:0000256" key="6">
    <source>
        <dbReference type="ARBA" id="ARBA00023136"/>
    </source>
</evidence>
<evidence type="ECO:0000259" key="12">
    <source>
        <dbReference type="Pfam" id="PF25508"/>
    </source>
</evidence>
<protein>
    <submittedName>
        <fullName evidence="13">Uncharacterized protein</fullName>
    </submittedName>
</protein>
<name>A0A8S4NRY5_OWEFU</name>
<dbReference type="OrthoDB" id="310870at2759"/>